<evidence type="ECO:0000256" key="1">
    <source>
        <dbReference type="ARBA" id="ARBA00004651"/>
    </source>
</evidence>
<dbReference type="Gene3D" id="3.30.70.120">
    <property type="match status" value="1"/>
</dbReference>
<feature type="transmembrane region" description="Helical" evidence="6">
    <location>
        <begin position="52"/>
        <end position="73"/>
    </location>
</feature>
<keyword evidence="2" id="KW-1003">Cell membrane</keyword>
<dbReference type="GO" id="GO:0005886">
    <property type="term" value="C:plasma membrane"/>
    <property type="evidence" value="ECO:0007669"/>
    <property type="project" value="UniProtKB-SubCell"/>
</dbReference>
<dbReference type="PIRSF" id="PIRSF006483">
    <property type="entry name" value="Membrane_protein_YitT"/>
    <property type="match status" value="1"/>
</dbReference>
<protein>
    <submittedName>
        <fullName evidence="8">YitT family protein</fullName>
    </submittedName>
</protein>
<feature type="transmembrane region" description="Helical" evidence="6">
    <location>
        <begin position="155"/>
        <end position="174"/>
    </location>
</feature>
<dbReference type="Pfam" id="PF10035">
    <property type="entry name" value="DUF2179"/>
    <property type="match status" value="1"/>
</dbReference>
<comment type="caution">
    <text evidence="8">The sequence shown here is derived from an EMBL/GenBank/DDBJ whole genome shotgun (WGS) entry which is preliminary data.</text>
</comment>
<evidence type="ECO:0000256" key="5">
    <source>
        <dbReference type="ARBA" id="ARBA00023136"/>
    </source>
</evidence>
<sequence>MKTKTDYKSILIEINILTIAIAIIAVAVYFFLVPSHTSISSISGLGIVLSNFVPLPLSAITMILNVVLLIIGFFTCGKEFGLKTVYTSVMLPVFLGIFENIFPNIGSITDSQELDVLCYILVVSVGLSILFNRNASSGGLDIVAKIINKYFHMELGKAMSLSGMCVALSAALVYDKKTVVLSVLGTYFNGIILDHFIFDHNIKRRVCIITKKEEELRQFIVRDLHSGATIYEAIGAYNMEKRNEIITIVDKGEYQKLMKYINQEDPEAFITVYTVSDMRYLPKK</sequence>
<name>A0A415TYN0_9FIRM</name>
<dbReference type="InterPro" id="IPR051461">
    <property type="entry name" value="UPF0750_membrane"/>
</dbReference>
<feature type="transmembrane region" description="Helical" evidence="6">
    <location>
        <begin position="85"/>
        <end position="102"/>
    </location>
</feature>
<evidence type="ECO:0000256" key="3">
    <source>
        <dbReference type="ARBA" id="ARBA00022692"/>
    </source>
</evidence>
<dbReference type="InterPro" id="IPR003740">
    <property type="entry name" value="YitT"/>
</dbReference>
<dbReference type="RefSeq" id="WP_118486369.1">
    <property type="nucleotide sequence ID" value="NZ_CAJLIF010000034.1"/>
</dbReference>
<evidence type="ECO:0000313" key="9">
    <source>
        <dbReference type="Proteomes" id="UP000283700"/>
    </source>
</evidence>
<dbReference type="EMBL" id="QRQO01000044">
    <property type="protein sequence ID" value="RHN10963.1"/>
    <property type="molecule type" value="Genomic_DNA"/>
</dbReference>
<dbReference type="AlphaFoldDB" id="A0A415TYN0"/>
<evidence type="ECO:0000313" key="8">
    <source>
        <dbReference type="EMBL" id="RHN10963.1"/>
    </source>
</evidence>
<dbReference type="InterPro" id="IPR019264">
    <property type="entry name" value="DUF2179"/>
</dbReference>
<comment type="subcellular location">
    <subcellularLocation>
        <location evidence="1">Cell membrane</location>
        <topology evidence="1">Multi-pass membrane protein</topology>
    </subcellularLocation>
</comment>
<proteinExistence type="predicted"/>
<feature type="transmembrane region" description="Helical" evidence="6">
    <location>
        <begin position="180"/>
        <end position="198"/>
    </location>
</feature>
<evidence type="ECO:0000256" key="6">
    <source>
        <dbReference type="SAM" id="Phobius"/>
    </source>
</evidence>
<keyword evidence="5 6" id="KW-0472">Membrane</keyword>
<reference evidence="8 9" key="1">
    <citation type="submission" date="2018-08" db="EMBL/GenBank/DDBJ databases">
        <title>A genome reference for cultivated species of the human gut microbiota.</title>
        <authorList>
            <person name="Zou Y."/>
            <person name="Xue W."/>
            <person name="Luo G."/>
        </authorList>
    </citation>
    <scope>NUCLEOTIDE SEQUENCE [LARGE SCALE GENOMIC DNA]</scope>
    <source>
        <strain evidence="8 9">AF31-17AC</strain>
    </source>
</reference>
<feature type="transmembrane region" description="Helical" evidence="6">
    <location>
        <begin position="114"/>
        <end position="134"/>
    </location>
</feature>
<dbReference type="InterPro" id="IPR015867">
    <property type="entry name" value="N-reg_PII/ATP_PRibTrfase_C"/>
</dbReference>
<evidence type="ECO:0000256" key="4">
    <source>
        <dbReference type="ARBA" id="ARBA00022989"/>
    </source>
</evidence>
<organism evidence="8 9">
    <name type="scientific">Anaerobutyricum hallii</name>
    <dbReference type="NCBI Taxonomy" id="39488"/>
    <lineage>
        <taxon>Bacteria</taxon>
        <taxon>Bacillati</taxon>
        <taxon>Bacillota</taxon>
        <taxon>Clostridia</taxon>
        <taxon>Lachnospirales</taxon>
        <taxon>Lachnospiraceae</taxon>
        <taxon>Anaerobutyricum</taxon>
    </lineage>
</organism>
<gene>
    <name evidence="8" type="ORF">DWZ29_12890</name>
</gene>
<dbReference type="CDD" id="cd16380">
    <property type="entry name" value="YitT_C"/>
    <property type="match status" value="1"/>
</dbReference>
<feature type="transmembrane region" description="Helical" evidence="6">
    <location>
        <begin position="12"/>
        <end position="32"/>
    </location>
</feature>
<dbReference type="Pfam" id="PF02588">
    <property type="entry name" value="YitT_membrane"/>
    <property type="match status" value="1"/>
</dbReference>
<dbReference type="Proteomes" id="UP000283700">
    <property type="component" value="Unassembled WGS sequence"/>
</dbReference>
<keyword evidence="3 6" id="KW-0812">Transmembrane</keyword>
<dbReference type="PANTHER" id="PTHR33545:SF9">
    <property type="entry name" value="UPF0750 MEMBRANE PROTEIN YITE"/>
    <property type="match status" value="1"/>
</dbReference>
<accession>A0A415TYN0</accession>
<feature type="domain" description="DUF2179" evidence="7">
    <location>
        <begin position="227"/>
        <end position="278"/>
    </location>
</feature>
<evidence type="ECO:0000256" key="2">
    <source>
        <dbReference type="ARBA" id="ARBA00022475"/>
    </source>
</evidence>
<evidence type="ECO:0000259" key="7">
    <source>
        <dbReference type="Pfam" id="PF10035"/>
    </source>
</evidence>
<dbReference type="PANTHER" id="PTHR33545">
    <property type="entry name" value="UPF0750 MEMBRANE PROTEIN YITT-RELATED"/>
    <property type="match status" value="1"/>
</dbReference>
<keyword evidence="4 6" id="KW-1133">Transmembrane helix</keyword>